<evidence type="ECO:0000256" key="3">
    <source>
        <dbReference type="PROSITE-ProRule" id="PRU00284"/>
    </source>
</evidence>
<keyword evidence="4" id="KW-0472">Membrane</keyword>
<evidence type="ECO:0000256" key="4">
    <source>
        <dbReference type="SAM" id="Phobius"/>
    </source>
</evidence>
<proteinExistence type="inferred from homology"/>
<gene>
    <name evidence="7" type="ORF">METEAL_11050</name>
</gene>
<dbReference type="SUPFAM" id="SSF58104">
    <property type="entry name" value="Methyl-accepting chemotaxis protein (MCP) signaling domain"/>
    <property type="match status" value="1"/>
</dbReference>
<dbReference type="AlphaFoldDB" id="A0AA48K868"/>
<dbReference type="EMBL" id="AP027080">
    <property type="protein sequence ID" value="BDU71931.1"/>
    <property type="molecule type" value="Genomic_DNA"/>
</dbReference>
<feature type="transmembrane region" description="Helical" evidence="4">
    <location>
        <begin position="63"/>
        <end position="85"/>
    </location>
</feature>
<dbReference type="PANTHER" id="PTHR32089">
    <property type="entry name" value="METHYL-ACCEPTING CHEMOTAXIS PROTEIN MCPB"/>
    <property type="match status" value="1"/>
</dbReference>
<accession>A0AA48K868</accession>
<keyword evidence="4" id="KW-1133">Transmembrane helix</keyword>
<comment type="similarity">
    <text evidence="2">Belongs to the methyl-accepting chemotaxis (MCP) protein family.</text>
</comment>
<dbReference type="PRINTS" id="PR00260">
    <property type="entry name" value="CHEMTRNSDUCR"/>
</dbReference>
<keyword evidence="4" id="KW-0812">Transmembrane</keyword>
<dbReference type="InterPro" id="IPR004089">
    <property type="entry name" value="MCPsignal_dom"/>
</dbReference>
<organism evidence="7 8">
    <name type="scientific">Mesoterricola silvestris</name>
    <dbReference type="NCBI Taxonomy" id="2927979"/>
    <lineage>
        <taxon>Bacteria</taxon>
        <taxon>Pseudomonadati</taxon>
        <taxon>Acidobacteriota</taxon>
        <taxon>Holophagae</taxon>
        <taxon>Holophagales</taxon>
        <taxon>Holophagaceae</taxon>
        <taxon>Mesoterricola</taxon>
    </lineage>
</organism>
<dbReference type="CDD" id="cd06225">
    <property type="entry name" value="HAMP"/>
    <property type="match status" value="1"/>
</dbReference>
<dbReference type="GO" id="GO:0006935">
    <property type="term" value="P:chemotaxis"/>
    <property type="evidence" value="ECO:0007669"/>
    <property type="project" value="InterPro"/>
</dbReference>
<dbReference type="GO" id="GO:0016020">
    <property type="term" value="C:membrane"/>
    <property type="evidence" value="ECO:0007669"/>
    <property type="project" value="InterPro"/>
</dbReference>
<name>A0AA48K868_9BACT</name>
<evidence type="ECO:0000256" key="1">
    <source>
        <dbReference type="ARBA" id="ARBA00023224"/>
    </source>
</evidence>
<dbReference type="Gene3D" id="1.10.287.950">
    <property type="entry name" value="Methyl-accepting chemotaxis protein"/>
    <property type="match status" value="1"/>
</dbReference>
<dbReference type="KEGG" id="msil:METEAL_11050"/>
<evidence type="ECO:0000313" key="8">
    <source>
        <dbReference type="Proteomes" id="UP001238179"/>
    </source>
</evidence>
<keyword evidence="1 3" id="KW-0807">Transducer</keyword>
<dbReference type="SMART" id="SM00304">
    <property type="entry name" value="HAMP"/>
    <property type="match status" value="1"/>
</dbReference>
<dbReference type="PANTHER" id="PTHR32089:SF112">
    <property type="entry name" value="LYSOZYME-LIKE PROTEIN-RELATED"/>
    <property type="match status" value="1"/>
</dbReference>
<dbReference type="Proteomes" id="UP001238179">
    <property type="component" value="Chromosome"/>
</dbReference>
<sequence length="584" mass="63377">MFLFKLLYQFLERTFFHTLLRKVLGMMVPLFLFMLLLSAQLLRVAGALKAGASPEALETLGRAQTLAVAVPLLAAAVAAVAYLTFHLSVTAPLKSITGVLKAGDFSGELKLDTHDEIRRLADDFNAFSGKVRDILNQSKRLGLTIAVGATRTHKLAADSARDAQRQGDLAEQITRTGQEVASSAGEVAQATSFIAASTLGNLETAQSTRTELLEAERGMAATRERLAAFAELVARLKERSERISGVAQLIEGISDQTKLLALNATIEAAHAGNAGRGFAVVAEEVRKLSDRAREAAIEISRNLGAMLQDTESTSLGIADISGDIQGTSALLGRASEHFGKLVGDFEDNTSQLSGATAAVDGISSTSAAILGQSRDILGLSREGAQRLDESTRLSSDMNRATERLLELVSGFRTGESELEEVIAKGYRWRDAMQARIAALAGQGLDMFDRNYRPVPGTDPQKFLTGYTEALARDLQPVFDEARKDLGSIYAVALDVNGYLAVHHTGVSDPMTGDPQVDLLKSRNMRLYFNVETEKRRSRNLEKFLFQTYMRDTGEILNDLSMPIHIGGRHWGALVMGFNPDRFLN</sequence>
<keyword evidence="8" id="KW-1185">Reference proteome</keyword>
<dbReference type="PROSITE" id="PS50885">
    <property type="entry name" value="HAMP"/>
    <property type="match status" value="1"/>
</dbReference>
<dbReference type="Pfam" id="PF00015">
    <property type="entry name" value="MCPsignal"/>
    <property type="match status" value="1"/>
</dbReference>
<dbReference type="RefSeq" id="WP_316414834.1">
    <property type="nucleotide sequence ID" value="NZ_AP027080.1"/>
</dbReference>
<reference evidence="8" key="1">
    <citation type="journal article" date="2023" name="Int. J. Syst. Evol. Microbiol.">
        <title>Mesoterricola silvestris gen. nov., sp. nov., Mesoterricola sediminis sp. nov., Geothrix oryzae sp. nov., Geothrix edaphica sp. nov., Geothrix rubra sp. nov., and Geothrix limicola sp. nov., six novel members of Acidobacteriota isolated from soils.</title>
        <authorList>
            <person name="Itoh H."/>
            <person name="Sugisawa Y."/>
            <person name="Mise K."/>
            <person name="Xu Z."/>
            <person name="Kuniyasu M."/>
            <person name="Ushijima N."/>
            <person name="Kawano K."/>
            <person name="Kobayashi E."/>
            <person name="Shiratori Y."/>
            <person name="Masuda Y."/>
            <person name="Senoo K."/>
        </authorList>
    </citation>
    <scope>NUCLEOTIDE SEQUENCE [LARGE SCALE GENOMIC DNA]</scope>
    <source>
        <strain evidence="8">W79</strain>
    </source>
</reference>
<dbReference type="SMART" id="SM00283">
    <property type="entry name" value="MA"/>
    <property type="match status" value="1"/>
</dbReference>
<feature type="domain" description="HAMP" evidence="6">
    <location>
        <begin position="87"/>
        <end position="136"/>
    </location>
</feature>
<dbReference type="GO" id="GO:0004888">
    <property type="term" value="F:transmembrane signaling receptor activity"/>
    <property type="evidence" value="ECO:0007669"/>
    <property type="project" value="InterPro"/>
</dbReference>
<evidence type="ECO:0000259" key="5">
    <source>
        <dbReference type="PROSITE" id="PS50111"/>
    </source>
</evidence>
<dbReference type="InterPro" id="IPR003660">
    <property type="entry name" value="HAMP_dom"/>
</dbReference>
<dbReference type="GO" id="GO:0007165">
    <property type="term" value="P:signal transduction"/>
    <property type="evidence" value="ECO:0007669"/>
    <property type="project" value="UniProtKB-KW"/>
</dbReference>
<protein>
    <submittedName>
        <fullName evidence="7">Methyl-accepting chemotaxis protein</fullName>
    </submittedName>
</protein>
<evidence type="ECO:0000256" key="2">
    <source>
        <dbReference type="ARBA" id="ARBA00029447"/>
    </source>
</evidence>
<dbReference type="InterPro" id="IPR004090">
    <property type="entry name" value="Chemotax_Me-accpt_rcpt"/>
</dbReference>
<evidence type="ECO:0000313" key="7">
    <source>
        <dbReference type="EMBL" id="BDU71931.1"/>
    </source>
</evidence>
<dbReference type="PROSITE" id="PS50111">
    <property type="entry name" value="CHEMOTAXIS_TRANSDUC_2"/>
    <property type="match status" value="1"/>
</dbReference>
<feature type="domain" description="Methyl-accepting transducer" evidence="5">
    <location>
        <begin position="141"/>
        <end position="377"/>
    </location>
</feature>
<evidence type="ECO:0000259" key="6">
    <source>
        <dbReference type="PROSITE" id="PS50885"/>
    </source>
</evidence>